<dbReference type="CDD" id="cd00158">
    <property type="entry name" value="RHOD"/>
    <property type="match status" value="1"/>
</dbReference>
<keyword evidence="3" id="KW-0808">Transferase</keyword>
<dbReference type="AlphaFoldDB" id="A0A1H6F7C0"/>
<evidence type="ECO:0000256" key="1">
    <source>
        <dbReference type="SAM" id="Phobius"/>
    </source>
</evidence>
<keyword evidence="1" id="KW-1133">Transmembrane helix</keyword>
<keyword evidence="4" id="KW-1185">Reference proteome</keyword>
<dbReference type="InterPro" id="IPR036873">
    <property type="entry name" value="Rhodanese-like_dom_sf"/>
</dbReference>
<reference evidence="3 4" key="1">
    <citation type="submission" date="2016-10" db="EMBL/GenBank/DDBJ databases">
        <authorList>
            <person name="de Groot N.N."/>
        </authorList>
    </citation>
    <scope>NUCLEOTIDE SEQUENCE [LARGE SCALE GENOMIC DNA]</scope>
    <source>
        <strain evidence="3">MBHS1</strain>
    </source>
</reference>
<dbReference type="RefSeq" id="WP_286019137.1">
    <property type="nucleotide sequence ID" value="NZ_FMSV02000250.1"/>
</dbReference>
<feature type="domain" description="Rhodanese" evidence="2">
    <location>
        <begin position="71"/>
        <end position="154"/>
    </location>
</feature>
<gene>
    <name evidence="3" type="ORF">MBHS_01286</name>
</gene>
<protein>
    <submittedName>
        <fullName evidence="3">Thiosulfate:cyanide sulfurtransferase</fullName>
    </submittedName>
</protein>
<dbReference type="Pfam" id="PF00581">
    <property type="entry name" value="Rhodanese"/>
    <property type="match status" value="1"/>
</dbReference>
<evidence type="ECO:0000313" key="3">
    <source>
        <dbReference type="EMBL" id="SEH05433.1"/>
    </source>
</evidence>
<dbReference type="EMBL" id="FMSV02000250">
    <property type="protein sequence ID" value="SEH05433.1"/>
    <property type="molecule type" value="Genomic_DNA"/>
</dbReference>
<dbReference type="PROSITE" id="PS50206">
    <property type="entry name" value="RHODANESE_3"/>
    <property type="match status" value="1"/>
</dbReference>
<dbReference type="Gene3D" id="3.40.250.10">
    <property type="entry name" value="Rhodanese-like domain"/>
    <property type="match status" value="1"/>
</dbReference>
<dbReference type="GO" id="GO:0016740">
    <property type="term" value="F:transferase activity"/>
    <property type="evidence" value="ECO:0007669"/>
    <property type="project" value="UniProtKB-KW"/>
</dbReference>
<dbReference type="SUPFAM" id="SSF52821">
    <property type="entry name" value="Rhodanese/Cell cycle control phosphatase"/>
    <property type="match status" value="1"/>
</dbReference>
<accession>A0A1H6F7C0</accession>
<keyword evidence="1" id="KW-0812">Transmembrane</keyword>
<sequence length="216" mass="24347">MEYIHPKDHNKIAKKLPTIGVVFLFVIIVGFITTKEPEHKYVISITEMQAAVLDQKESLSPEESIKILYSHSPEYRFIDLRNPHDYINGHIEGAVNIPLQNLLSEEYASLLEDESITNILYAYSQSQACGPWMLLKQLGYNNNRIMLGGYNFIKNNVMDNFTLRSNNYQDELAKYDYAKVVKETSGGLNVGSKSKAKKALPVARKKKKKAAAGGCS</sequence>
<feature type="transmembrane region" description="Helical" evidence="1">
    <location>
        <begin position="12"/>
        <end position="32"/>
    </location>
</feature>
<proteinExistence type="predicted"/>
<dbReference type="SMART" id="SM00450">
    <property type="entry name" value="RHOD"/>
    <property type="match status" value="1"/>
</dbReference>
<dbReference type="Proteomes" id="UP000236724">
    <property type="component" value="Unassembled WGS sequence"/>
</dbReference>
<organism evidence="3 4">
    <name type="scientific">Candidatus Venteria ishoeyi</name>
    <dbReference type="NCBI Taxonomy" id="1899563"/>
    <lineage>
        <taxon>Bacteria</taxon>
        <taxon>Pseudomonadati</taxon>
        <taxon>Pseudomonadota</taxon>
        <taxon>Gammaproteobacteria</taxon>
        <taxon>Thiotrichales</taxon>
        <taxon>Thiotrichaceae</taxon>
        <taxon>Venteria</taxon>
    </lineage>
</organism>
<evidence type="ECO:0000313" key="4">
    <source>
        <dbReference type="Proteomes" id="UP000236724"/>
    </source>
</evidence>
<name>A0A1H6F7C0_9GAMM</name>
<keyword evidence="1" id="KW-0472">Membrane</keyword>
<evidence type="ECO:0000259" key="2">
    <source>
        <dbReference type="PROSITE" id="PS50206"/>
    </source>
</evidence>
<dbReference type="InterPro" id="IPR001763">
    <property type="entry name" value="Rhodanese-like_dom"/>
</dbReference>